<dbReference type="Proteomes" id="UP000886523">
    <property type="component" value="Unassembled WGS sequence"/>
</dbReference>
<proteinExistence type="predicted"/>
<dbReference type="EMBL" id="MU128962">
    <property type="protein sequence ID" value="KAF9514333.1"/>
    <property type="molecule type" value="Genomic_DNA"/>
</dbReference>
<evidence type="ECO:0000313" key="2">
    <source>
        <dbReference type="Proteomes" id="UP000886523"/>
    </source>
</evidence>
<dbReference type="AlphaFoldDB" id="A0A9P6AYG0"/>
<gene>
    <name evidence="1" type="ORF">BS47DRAFT_886241</name>
</gene>
<evidence type="ECO:0000313" key="1">
    <source>
        <dbReference type="EMBL" id="KAF9514333.1"/>
    </source>
</evidence>
<sequence length="113" mass="12911">MSIARTGTPRHRIGLLGYVVVWNTVTIRTFFNPHVEFTIRHRSTSTLSDRLNIADIKTLKIFVVIAMRWGLGPALSWTPSRSPHHVLYKALSRGLQPRVRTIECEQTTTDLDD</sequence>
<organism evidence="1 2">
    <name type="scientific">Hydnum rufescens UP504</name>
    <dbReference type="NCBI Taxonomy" id="1448309"/>
    <lineage>
        <taxon>Eukaryota</taxon>
        <taxon>Fungi</taxon>
        <taxon>Dikarya</taxon>
        <taxon>Basidiomycota</taxon>
        <taxon>Agaricomycotina</taxon>
        <taxon>Agaricomycetes</taxon>
        <taxon>Cantharellales</taxon>
        <taxon>Hydnaceae</taxon>
        <taxon>Hydnum</taxon>
    </lineage>
</organism>
<name>A0A9P6AYG0_9AGAM</name>
<reference evidence="1" key="1">
    <citation type="journal article" date="2020" name="Nat. Commun.">
        <title>Large-scale genome sequencing of mycorrhizal fungi provides insights into the early evolution of symbiotic traits.</title>
        <authorList>
            <person name="Miyauchi S."/>
            <person name="Kiss E."/>
            <person name="Kuo A."/>
            <person name="Drula E."/>
            <person name="Kohler A."/>
            <person name="Sanchez-Garcia M."/>
            <person name="Morin E."/>
            <person name="Andreopoulos B."/>
            <person name="Barry K.W."/>
            <person name="Bonito G."/>
            <person name="Buee M."/>
            <person name="Carver A."/>
            <person name="Chen C."/>
            <person name="Cichocki N."/>
            <person name="Clum A."/>
            <person name="Culley D."/>
            <person name="Crous P.W."/>
            <person name="Fauchery L."/>
            <person name="Girlanda M."/>
            <person name="Hayes R.D."/>
            <person name="Keri Z."/>
            <person name="LaButti K."/>
            <person name="Lipzen A."/>
            <person name="Lombard V."/>
            <person name="Magnuson J."/>
            <person name="Maillard F."/>
            <person name="Murat C."/>
            <person name="Nolan M."/>
            <person name="Ohm R.A."/>
            <person name="Pangilinan J."/>
            <person name="Pereira M.F."/>
            <person name="Perotto S."/>
            <person name="Peter M."/>
            <person name="Pfister S."/>
            <person name="Riley R."/>
            <person name="Sitrit Y."/>
            <person name="Stielow J.B."/>
            <person name="Szollosi G."/>
            <person name="Zifcakova L."/>
            <person name="Stursova M."/>
            <person name="Spatafora J.W."/>
            <person name="Tedersoo L."/>
            <person name="Vaario L.M."/>
            <person name="Yamada A."/>
            <person name="Yan M."/>
            <person name="Wang P."/>
            <person name="Xu J."/>
            <person name="Bruns T."/>
            <person name="Baldrian P."/>
            <person name="Vilgalys R."/>
            <person name="Dunand C."/>
            <person name="Henrissat B."/>
            <person name="Grigoriev I.V."/>
            <person name="Hibbett D."/>
            <person name="Nagy L.G."/>
            <person name="Martin F.M."/>
        </authorList>
    </citation>
    <scope>NUCLEOTIDE SEQUENCE</scope>
    <source>
        <strain evidence="1">UP504</strain>
    </source>
</reference>
<keyword evidence="2" id="KW-1185">Reference proteome</keyword>
<comment type="caution">
    <text evidence="1">The sequence shown here is derived from an EMBL/GenBank/DDBJ whole genome shotgun (WGS) entry which is preliminary data.</text>
</comment>
<protein>
    <submittedName>
        <fullName evidence="1">Uncharacterized protein</fullName>
    </submittedName>
</protein>
<accession>A0A9P6AYG0</accession>